<dbReference type="EMBL" id="CVRI01000054">
    <property type="protein sequence ID" value="CRL00709.1"/>
    <property type="molecule type" value="Genomic_DNA"/>
</dbReference>
<proteinExistence type="predicted"/>
<evidence type="ECO:0000313" key="2">
    <source>
        <dbReference type="Proteomes" id="UP000183832"/>
    </source>
</evidence>
<gene>
    <name evidence="1" type="ORF">CLUMA_CG013966</name>
</gene>
<keyword evidence="2" id="KW-1185">Reference proteome</keyword>
<dbReference type="Proteomes" id="UP000183832">
    <property type="component" value="Unassembled WGS sequence"/>
</dbReference>
<sequence>MLILCIDFSSTYRLWINFRSYLIMFPRMRAYKQRLYLIRSRLNLDCLSVSKLLHIDIVQNKKLNIINSHPWRVERSHSMLQFCNSTFFPYASINEATRCCLELKRTLTFNNTNA</sequence>
<name>A0A1J1IKD8_9DIPT</name>
<accession>A0A1J1IKD8</accession>
<organism evidence="1 2">
    <name type="scientific">Clunio marinus</name>
    <dbReference type="NCBI Taxonomy" id="568069"/>
    <lineage>
        <taxon>Eukaryota</taxon>
        <taxon>Metazoa</taxon>
        <taxon>Ecdysozoa</taxon>
        <taxon>Arthropoda</taxon>
        <taxon>Hexapoda</taxon>
        <taxon>Insecta</taxon>
        <taxon>Pterygota</taxon>
        <taxon>Neoptera</taxon>
        <taxon>Endopterygota</taxon>
        <taxon>Diptera</taxon>
        <taxon>Nematocera</taxon>
        <taxon>Chironomoidea</taxon>
        <taxon>Chironomidae</taxon>
        <taxon>Clunio</taxon>
    </lineage>
</organism>
<evidence type="ECO:0000313" key="1">
    <source>
        <dbReference type="EMBL" id="CRL00709.1"/>
    </source>
</evidence>
<dbReference type="AlphaFoldDB" id="A0A1J1IKD8"/>
<reference evidence="1 2" key="1">
    <citation type="submission" date="2015-04" db="EMBL/GenBank/DDBJ databases">
        <authorList>
            <person name="Syromyatnikov M.Y."/>
            <person name="Popov V.N."/>
        </authorList>
    </citation>
    <scope>NUCLEOTIDE SEQUENCE [LARGE SCALE GENOMIC DNA]</scope>
</reference>
<protein>
    <submittedName>
        <fullName evidence="1">CLUMA_CG013966, isoform A</fullName>
    </submittedName>
</protein>